<dbReference type="EMBL" id="JAAGWG010000008">
    <property type="protein sequence ID" value="NEK85547.1"/>
    <property type="molecule type" value="Genomic_DNA"/>
</dbReference>
<evidence type="ECO:0000313" key="6">
    <source>
        <dbReference type="Proteomes" id="UP000479241"/>
    </source>
</evidence>
<accession>A0A6L9W0A0</accession>
<dbReference type="PANTHER" id="PTHR34653">
    <property type="match status" value="1"/>
</dbReference>
<organism evidence="5 6">
    <name type="scientific">Blastococcus saxobsidens</name>
    <dbReference type="NCBI Taxonomy" id="138336"/>
    <lineage>
        <taxon>Bacteria</taxon>
        <taxon>Bacillati</taxon>
        <taxon>Actinomycetota</taxon>
        <taxon>Actinomycetes</taxon>
        <taxon>Geodermatophilales</taxon>
        <taxon>Geodermatophilaceae</taxon>
        <taxon>Blastococcus</taxon>
    </lineage>
</organism>
<evidence type="ECO:0000256" key="3">
    <source>
        <dbReference type="ARBA" id="ARBA00023143"/>
    </source>
</evidence>
<dbReference type="RefSeq" id="WP_163203627.1">
    <property type="nucleotide sequence ID" value="NZ_JAAGWG010000008.1"/>
</dbReference>
<dbReference type="GO" id="GO:0005198">
    <property type="term" value="F:structural molecule activity"/>
    <property type="evidence" value="ECO:0007669"/>
    <property type="project" value="InterPro"/>
</dbReference>
<dbReference type="Pfam" id="PF02049">
    <property type="entry name" value="FliE"/>
    <property type="match status" value="1"/>
</dbReference>
<dbReference type="GO" id="GO:0003774">
    <property type="term" value="F:cytoskeletal motor activity"/>
    <property type="evidence" value="ECO:0007669"/>
    <property type="project" value="InterPro"/>
</dbReference>
<sequence>MTIPLGGITPVGIGAVTGVAGSTRGTPAVEGADGFAAVLATTFDKLQATQKVTSDLAVQAATGDLKDVHDYMIASAESGLATEMVVTIKNQAVAAFNEIMRMQI</sequence>
<keyword evidence="5" id="KW-0966">Cell projection</keyword>
<dbReference type="PRINTS" id="PR01006">
    <property type="entry name" value="FLGHOOKFLIE"/>
</dbReference>
<comment type="similarity">
    <text evidence="2 4">Belongs to the FliE family.</text>
</comment>
<dbReference type="InterPro" id="IPR001624">
    <property type="entry name" value="FliE"/>
</dbReference>
<name>A0A6L9W0A0_9ACTN</name>
<dbReference type="AlphaFoldDB" id="A0A6L9W0A0"/>
<keyword evidence="5" id="KW-0969">Cilium</keyword>
<evidence type="ECO:0000256" key="1">
    <source>
        <dbReference type="ARBA" id="ARBA00004117"/>
    </source>
</evidence>
<evidence type="ECO:0000313" key="5">
    <source>
        <dbReference type="EMBL" id="NEK85547.1"/>
    </source>
</evidence>
<evidence type="ECO:0000256" key="2">
    <source>
        <dbReference type="ARBA" id="ARBA00009272"/>
    </source>
</evidence>
<dbReference type="Proteomes" id="UP000479241">
    <property type="component" value="Unassembled WGS sequence"/>
</dbReference>
<keyword evidence="5" id="KW-0282">Flagellum</keyword>
<dbReference type="PANTHER" id="PTHR34653:SF1">
    <property type="entry name" value="FLAGELLAR HOOK-BASAL BODY COMPLEX PROTEIN FLIE"/>
    <property type="match status" value="1"/>
</dbReference>
<dbReference type="HAMAP" id="MF_00724">
    <property type="entry name" value="FliE"/>
    <property type="match status" value="1"/>
</dbReference>
<keyword evidence="3 4" id="KW-0975">Bacterial flagellum</keyword>
<comment type="caution">
    <text evidence="5">The sequence shown here is derived from an EMBL/GenBank/DDBJ whole genome shotgun (WGS) entry which is preliminary data.</text>
</comment>
<proteinExistence type="inferred from homology"/>
<comment type="subcellular location">
    <subcellularLocation>
        <location evidence="1 4">Bacterial flagellum basal body</location>
    </subcellularLocation>
</comment>
<gene>
    <name evidence="4" type="primary">fliE</name>
    <name evidence="5" type="ORF">GCU60_07200</name>
</gene>
<evidence type="ECO:0000256" key="4">
    <source>
        <dbReference type="HAMAP-Rule" id="MF_00724"/>
    </source>
</evidence>
<dbReference type="GO" id="GO:0009425">
    <property type="term" value="C:bacterial-type flagellum basal body"/>
    <property type="evidence" value="ECO:0007669"/>
    <property type="project" value="UniProtKB-SubCell"/>
</dbReference>
<reference evidence="5 6" key="1">
    <citation type="submission" date="2019-12" db="EMBL/GenBank/DDBJ databases">
        <title>the WGS of Blastococcus saxobsidens 67B17.</title>
        <authorList>
            <person name="Jiang Z."/>
        </authorList>
    </citation>
    <scope>NUCLEOTIDE SEQUENCE [LARGE SCALE GENOMIC DNA]</scope>
    <source>
        <strain evidence="5 6">67B17</strain>
    </source>
</reference>
<protein>
    <recommendedName>
        <fullName evidence="4">Flagellar hook-basal body complex protein FliE</fullName>
    </recommendedName>
</protein>
<dbReference type="GO" id="GO:0071973">
    <property type="term" value="P:bacterial-type flagellum-dependent cell motility"/>
    <property type="evidence" value="ECO:0007669"/>
    <property type="project" value="InterPro"/>
</dbReference>